<evidence type="ECO:0000256" key="6">
    <source>
        <dbReference type="ARBA" id="ARBA00022723"/>
    </source>
</evidence>
<dbReference type="SUPFAM" id="SSF52540">
    <property type="entry name" value="P-loop containing nucleoside triphosphate hydrolases"/>
    <property type="match status" value="1"/>
</dbReference>
<dbReference type="InterPro" id="IPR027417">
    <property type="entry name" value="P-loop_NTPase"/>
</dbReference>
<dbReference type="RefSeq" id="WP_088713395.1">
    <property type="nucleotide sequence ID" value="NZ_NFZT01000001.1"/>
</dbReference>
<evidence type="ECO:0000256" key="8">
    <source>
        <dbReference type="ARBA" id="ARBA00022840"/>
    </source>
</evidence>
<dbReference type="OrthoDB" id="9800307at2"/>
<dbReference type="GO" id="GO:0002949">
    <property type="term" value="P:tRNA threonylcarbamoyladenosine modification"/>
    <property type="evidence" value="ECO:0007669"/>
    <property type="project" value="InterPro"/>
</dbReference>
<evidence type="ECO:0000256" key="5">
    <source>
        <dbReference type="ARBA" id="ARBA00022694"/>
    </source>
</evidence>
<evidence type="ECO:0000256" key="7">
    <source>
        <dbReference type="ARBA" id="ARBA00022741"/>
    </source>
</evidence>
<dbReference type="GO" id="GO:0005737">
    <property type="term" value="C:cytoplasm"/>
    <property type="evidence" value="ECO:0007669"/>
    <property type="project" value="UniProtKB-SubCell"/>
</dbReference>
<dbReference type="GO" id="GO:0005524">
    <property type="term" value="F:ATP binding"/>
    <property type="evidence" value="ECO:0007669"/>
    <property type="project" value="UniProtKB-KW"/>
</dbReference>
<keyword evidence="12" id="KW-1185">Reference proteome</keyword>
<comment type="similarity">
    <text evidence="2">Belongs to the TsaE family.</text>
</comment>
<dbReference type="NCBIfam" id="TIGR00150">
    <property type="entry name" value="T6A_YjeE"/>
    <property type="match status" value="1"/>
</dbReference>
<proteinExistence type="inferred from homology"/>
<evidence type="ECO:0000256" key="2">
    <source>
        <dbReference type="ARBA" id="ARBA00007599"/>
    </source>
</evidence>
<keyword evidence="9" id="KW-0460">Magnesium</keyword>
<evidence type="ECO:0000256" key="10">
    <source>
        <dbReference type="ARBA" id="ARBA00032441"/>
    </source>
</evidence>
<comment type="caution">
    <text evidence="11">The sequence shown here is derived from an EMBL/GenBank/DDBJ whole genome shotgun (WGS) entry which is preliminary data.</text>
</comment>
<accession>A0A219B8M6</accession>
<evidence type="ECO:0000313" key="12">
    <source>
        <dbReference type="Proteomes" id="UP000198462"/>
    </source>
</evidence>
<keyword evidence="11" id="KW-0808">Transferase</keyword>
<keyword evidence="6" id="KW-0479">Metal-binding</keyword>
<dbReference type="Proteomes" id="UP000198462">
    <property type="component" value="Unassembled WGS sequence"/>
</dbReference>
<dbReference type="Gene3D" id="3.40.50.300">
    <property type="entry name" value="P-loop containing nucleotide triphosphate hydrolases"/>
    <property type="match status" value="1"/>
</dbReference>
<dbReference type="PANTHER" id="PTHR33540">
    <property type="entry name" value="TRNA THREONYLCARBAMOYLADENOSINE BIOSYNTHESIS PROTEIN TSAE"/>
    <property type="match status" value="1"/>
</dbReference>
<dbReference type="GO" id="GO:0046872">
    <property type="term" value="F:metal ion binding"/>
    <property type="evidence" value="ECO:0007669"/>
    <property type="project" value="UniProtKB-KW"/>
</dbReference>
<keyword evidence="7" id="KW-0547">Nucleotide-binding</keyword>
<dbReference type="EMBL" id="NFZT01000001">
    <property type="protein sequence ID" value="OWV34687.1"/>
    <property type="molecule type" value="Genomic_DNA"/>
</dbReference>
<dbReference type="PANTHER" id="PTHR33540:SF2">
    <property type="entry name" value="TRNA THREONYLCARBAMOYLADENOSINE BIOSYNTHESIS PROTEIN TSAE"/>
    <property type="match status" value="1"/>
</dbReference>
<dbReference type="GO" id="GO:0016740">
    <property type="term" value="F:transferase activity"/>
    <property type="evidence" value="ECO:0007669"/>
    <property type="project" value="UniProtKB-KW"/>
</dbReference>
<evidence type="ECO:0000256" key="1">
    <source>
        <dbReference type="ARBA" id="ARBA00004496"/>
    </source>
</evidence>
<dbReference type="AlphaFoldDB" id="A0A219B8M6"/>
<evidence type="ECO:0000256" key="3">
    <source>
        <dbReference type="ARBA" id="ARBA00019010"/>
    </source>
</evidence>
<keyword evidence="8" id="KW-0067">ATP-binding</keyword>
<evidence type="ECO:0000256" key="4">
    <source>
        <dbReference type="ARBA" id="ARBA00022490"/>
    </source>
</evidence>
<protein>
    <recommendedName>
        <fullName evidence="3">tRNA threonylcarbamoyladenosine biosynthesis protein TsaE</fullName>
    </recommendedName>
    <alternativeName>
        <fullName evidence="10">t(6)A37 threonylcarbamoyladenosine biosynthesis protein TsaE</fullName>
    </alternativeName>
</protein>
<keyword evidence="5" id="KW-0819">tRNA processing</keyword>
<comment type="subcellular location">
    <subcellularLocation>
        <location evidence="1">Cytoplasm</location>
    </subcellularLocation>
</comment>
<sequence>MLRFGQRLGERLAPGDIVTLSGDLGAGKTTLARGILRGAGHAGEVPSPTFTLVQAYEGAELRLPVWHADLYRLETPREAEALALDEILYDGALLVEWPDRGGAWVPGPALGLRIDGNGEGPRTLTADVPPPWKTRWQEI</sequence>
<evidence type="ECO:0000256" key="9">
    <source>
        <dbReference type="ARBA" id="ARBA00022842"/>
    </source>
</evidence>
<keyword evidence="4" id="KW-0963">Cytoplasm</keyword>
<gene>
    <name evidence="11" type="ORF">B5C34_07635</name>
</gene>
<name>A0A219B8M6_9SPHN</name>
<dbReference type="InterPro" id="IPR003442">
    <property type="entry name" value="T6A_TsaE"/>
</dbReference>
<evidence type="ECO:0000313" key="11">
    <source>
        <dbReference type="EMBL" id="OWV34687.1"/>
    </source>
</evidence>
<dbReference type="Pfam" id="PF02367">
    <property type="entry name" value="TsaE"/>
    <property type="match status" value="1"/>
</dbReference>
<reference evidence="12" key="1">
    <citation type="submission" date="2017-05" db="EMBL/GenBank/DDBJ databases">
        <authorList>
            <person name="Lin X."/>
        </authorList>
    </citation>
    <scope>NUCLEOTIDE SEQUENCE [LARGE SCALE GENOMIC DNA]</scope>
    <source>
        <strain evidence="12">JLT2012</strain>
    </source>
</reference>
<organism evidence="11 12">
    <name type="scientific">Pacificimonas flava</name>
    <dbReference type="NCBI Taxonomy" id="1234595"/>
    <lineage>
        <taxon>Bacteria</taxon>
        <taxon>Pseudomonadati</taxon>
        <taxon>Pseudomonadota</taxon>
        <taxon>Alphaproteobacteria</taxon>
        <taxon>Sphingomonadales</taxon>
        <taxon>Sphingosinicellaceae</taxon>
        <taxon>Pacificimonas</taxon>
    </lineage>
</organism>